<dbReference type="Gene3D" id="1.20.58.1040">
    <property type="match status" value="1"/>
</dbReference>
<dbReference type="GO" id="GO:0009506">
    <property type="term" value="C:plasmodesma"/>
    <property type="evidence" value="ECO:0007669"/>
    <property type="project" value="UniProtKB-ARBA"/>
</dbReference>
<name>A0AAQ3JYC2_9LILI</name>
<reference evidence="4 5" key="1">
    <citation type="submission" date="2023-10" db="EMBL/GenBank/DDBJ databases">
        <title>Chromosome-scale genome assembly provides insights into flower coloration mechanisms of Canna indica.</title>
        <authorList>
            <person name="Li C."/>
        </authorList>
    </citation>
    <scope>NUCLEOTIDE SEQUENCE [LARGE SCALE GENOMIC DNA]</scope>
    <source>
        <tissue evidence="4">Flower</tissue>
    </source>
</reference>
<proteinExistence type="predicted"/>
<keyword evidence="1" id="KW-0732">Signal</keyword>
<feature type="region of interest" description="Disordered" evidence="2">
    <location>
        <begin position="67"/>
        <end position="86"/>
    </location>
</feature>
<keyword evidence="5" id="KW-1185">Reference proteome</keyword>
<dbReference type="SMART" id="SM00768">
    <property type="entry name" value="X8"/>
    <property type="match status" value="1"/>
</dbReference>
<evidence type="ECO:0000256" key="1">
    <source>
        <dbReference type="ARBA" id="ARBA00022729"/>
    </source>
</evidence>
<dbReference type="InterPro" id="IPR012946">
    <property type="entry name" value="X8"/>
</dbReference>
<accession>A0AAQ3JYC2</accession>
<dbReference type="PANTHER" id="PTHR31044:SF127">
    <property type="entry name" value="X8 DOMAIN-CONTAINING PROTEIN"/>
    <property type="match status" value="1"/>
</dbReference>
<dbReference type="Pfam" id="PF07983">
    <property type="entry name" value="X8"/>
    <property type="match status" value="1"/>
</dbReference>
<evidence type="ECO:0000259" key="3">
    <source>
        <dbReference type="SMART" id="SM00768"/>
    </source>
</evidence>
<dbReference type="PANTHER" id="PTHR31044">
    <property type="entry name" value="BETA-1,3 GLUCANASE"/>
    <property type="match status" value="1"/>
</dbReference>
<evidence type="ECO:0000313" key="4">
    <source>
        <dbReference type="EMBL" id="WOK98644.1"/>
    </source>
</evidence>
<organism evidence="4 5">
    <name type="scientific">Canna indica</name>
    <name type="common">Indian-shot</name>
    <dbReference type="NCBI Taxonomy" id="4628"/>
    <lineage>
        <taxon>Eukaryota</taxon>
        <taxon>Viridiplantae</taxon>
        <taxon>Streptophyta</taxon>
        <taxon>Embryophyta</taxon>
        <taxon>Tracheophyta</taxon>
        <taxon>Spermatophyta</taxon>
        <taxon>Magnoliopsida</taxon>
        <taxon>Liliopsida</taxon>
        <taxon>Zingiberales</taxon>
        <taxon>Cannaceae</taxon>
        <taxon>Canna</taxon>
    </lineage>
</organism>
<dbReference type="AlphaFoldDB" id="A0AAQ3JYC2"/>
<dbReference type="InterPro" id="IPR044788">
    <property type="entry name" value="X8_dom_prot"/>
</dbReference>
<evidence type="ECO:0000256" key="2">
    <source>
        <dbReference type="SAM" id="MobiDB-lite"/>
    </source>
</evidence>
<feature type="domain" description="X8" evidence="3">
    <location>
        <begin position="3"/>
        <end position="65"/>
    </location>
</feature>
<evidence type="ECO:0000313" key="5">
    <source>
        <dbReference type="Proteomes" id="UP001327560"/>
    </source>
</evidence>
<dbReference type="EMBL" id="CP136891">
    <property type="protein sequence ID" value="WOK98644.1"/>
    <property type="molecule type" value="Genomic_DNA"/>
</dbReference>
<sequence>MHQGSANCSAIQPGQPCYEENNLVALASYAYNDYYQKAKADGGTCDFGNTGIITTIDPSHDSCIFTRSPGASKGGESPGSQPPSNMAGSDGVILWQFARAAYLFTMMLHLCIYI</sequence>
<gene>
    <name evidence="4" type="ORF">Cni_G07356</name>
</gene>
<protein>
    <submittedName>
        <fullName evidence="4">Glucan endo-1,3-beta-glucosidase 3-like isoform X4</fullName>
    </submittedName>
</protein>
<dbReference type="Proteomes" id="UP001327560">
    <property type="component" value="Chromosome 2"/>
</dbReference>